<dbReference type="SMART" id="SM00220">
    <property type="entry name" value="S_TKc"/>
    <property type="match status" value="1"/>
</dbReference>
<dbReference type="Gene3D" id="3.30.200.20">
    <property type="entry name" value="Phosphorylase Kinase, domain 1"/>
    <property type="match status" value="1"/>
</dbReference>
<dbReference type="InterPro" id="IPR008271">
    <property type="entry name" value="Ser/Thr_kinase_AS"/>
</dbReference>
<dbReference type="InterPro" id="IPR017441">
    <property type="entry name" value="Protein_kinase_ATP_BS"/>
</dbReference>
<evidence type="ECO:0000256" key="2">
    <source>
        <dbReference type="ARBA" id="ARBA00008684"/>
    </source>
</evidence>
<dbReference type="SUPFAM" id="SSF52047">
    <property type="entry name" value="RNI-like"/>
    <property type="match status" value="1"/>
</dbReference>
<dbReference type="InterPro" id="IPR003591">
    <property type="entry name" value="Leu-rich_rpt_typical-subtyp"/>
</dbReference>
<comment type="similarity">
    <text evidence="2">Belongs to the protein kinase superfamily. Ser/Thr protein kinase family.</text>
</comment>
<sequence>MADKTIFIDLELNYIELVDKVCRAAGFDKGIVTVRYVLVWTDSSARWGYMHIHDDEGIPLIYLVSQNWPKLYVCFAPIDGVDSYGQASGAGTRGAGTNTDSQNEDSVDERGEEEVMEQAGSDDEHVPSGESSDEEDGNDTSASVNSRWKAYEAYVDISGWDNPPMENDTYAEKMWDCVIDHIKAGVHFLCKDDAQDAVTKWSTDRGRTFITVKSDGSRWCVKCATSSPKYPQERLGGIPCNWWVRVTKQDDTYLWKVVIWSDSHTCLGENNKKDSQNMTSTLVARLVAPSVRLEPTYKVKLVQENIFDAYHVNDKNRIAHESMVKWEKAMVVNCSSSLTNFNNISTDQDALLAFKNQITYDPYHILARNWSLGTSSSVCDWIGVTCGSRRHRRVTALNISNMGLSGTIPPHLGNLSFLVSLDISGNDFHGELPEELSHLQRLKVLFFRNNNYYGEIPSWIGSLHQLQFLSLRNNSFVGNIPTSISNLTNLQHLWLSFTSVQGSIPKSFGNLQNLKELVMVSNEISGPIPHEIFNISSLEFIALSNNSLSGSLPSSICNHLKKLVWLDLSTNKLNGQIPSGVSQCAELDLLSLSFNHFDGFIPKEIGSLKALEGLDLSNNDLEGEIPKEMGNLTMLVQLSLSETNLAGTIPKELGRLQHLELLELLGNNLNGTVPFEIFNISSISWILLAENSLSGNLPSNMCDKLPYLEDLLLGVNHLGGALPKSISNCSSFKWIDFDSNNFVGSIPNSIRNLRLLETLSLDYNFFTSDSPNSELGFITSLTNCKFLTQLYLDENPLSGYLPESIGNLSTSLEEFSAPDCKIEGKIPKAFGNLSSLIFLSLENNQLVGSIPETFKGLQQLQVVTIHNNELDEGVHVMCGLQKLDTLDLSRNQIFEPTLECLGNITSLRHLLLNSNRFASTVPASLFNLKDLLELNLSKNLLSGPLSPEVGNLKVVTQLDFSFNNLSSDIPSTIGNLQNLENFSLAFNQFHGSIPESMGKMVSVKRLDLSHNDLSGIIPMALETLQYLYYFNVSYNRLSGEIPSRGPFQNLTSESFISNKALCGASRFHVPSCPKSRPSKWRNIRSHMVLYIMLGLASTAGTITLAFVCIKCLRREKGLVPTMMDAQLVVGHERFTYYQLANATDRFHESNVLGKGSFGTVYRGILEGGRIVAIKVFNSGVQGAFQSFSKECEILCNIRHRNLTRVISNCSMPDFKALVLEYMHNGSLEKWLHSNNYFLNIMQRLDIMIDVATALEYLHNDHSTSMVHCDLKPSNILLDEDIVAHISDFGIAKFLREEDSFIYTNTIATFGYVAPGKKYEL</sequence>
<keyword evidence="8" id="KW-0732">Signal</keyword>
<keyword evidence="7 20" id="KW-0812">Transmembrane</keyword>
<evidence type="ECO:0000256" key="20">
    <source>
        <dbReference type="SAM" id="Phobius"/>
    </source>
</evidence>
<feature type="region of interest" description="Disordered" evidence="19">
    <location>
        <begin position="87"/>
        <end position="144"/>
    </location>
</feature>
<evidence type="ECO:0000256" key="10">
    <source>
        <dbReference type="ARBA" id="ARBA00022741"/>
    </source>
</evidence>
<dbReference type="SMART" id="SM00369">
    <property type="entry name" value="LRR_TYP"/>
    <property type="match status" value="11"/>
</dbReference>
<dbReference type="PANTHER" id="PTHR48056:SF73">
    <property type="entry name" value="LRR RECEPTOR-LIKE SERINE_THREONINE-PROTEIN KINASE EFR"/>
    <property type="match status" value="1"/>
</dbReference>
<comment type="catalytic activity">
    <reaction evidence="16">
        <text>L-threonyl-[protein] + ATP = O-phospho-L-threonyl-[protein] + ADP + H(+)</text>
        <dbReference type="Rhea" id="RHEA:46608"/>
        <dbReference type="Rhea" id="RHEA-COMP:11060"/>
        <dbReference type="Rhea" id="RHEA-COMP:11605"/>
        <dbReference type="ChEBI" id="CHEBI:15378"/>
        <dbReference type="ChEBI" id="CHEBI:30013"/>
        <dbReference type="ChEBI" id="CHEBI:30616"/>
        <dbReference type="ChEBI" id="CHEBI:61977"/>
        <dbReference type="ChEBI" id="CHEBI:456216"/>
        <dbReference type="EC" id="2.7.11.1"/>
    </reaction>
</comment>
<evidence type="ECO:0000256" key="11">
    <source>
        <dbReference type="ARBA" id="ARBA00022777"/>
    </source>
</evidence>
<gene>
    <name evidence="22" type="ORF">OLC1_LOCUS19084</name>
</gene>
<dbReference type="GO" id="GO:0004674">
    <property type="term" value="F:protein serine/threonine kinase activity"/>
    <property type="evidence" value="ECO:0007669"/>
    <property type="project" value="UniProtKB-KW"/>
</dbReference>
<dbReference type="InterPro" id="IPR013210">
    <property type="entry name" value="LRR_N_plant-typ"/>
</dbReference>
<protein>
    <recommendedName>
        <fullName evidence="3">non-specific serine/threonine protein kinase</fullName>
        <ecNumber evidence="3">2.7.11.1</ecNumber>
    </recommendedName>
</protein>
<dbReference type="Proteomes" id="UP001161247">
    <property type="component" value="Chromosome 7"/>
</dbReference>
<dbReference type="InterPro" id="IPR050647">
    <property type="entry name" value="Plant_LRR-RLKs"/>
</dbReference>
<dbReference type="Pfam" id="PF00560">
    <property type="entry name" value="LRR_1"/>
    <property type="match status" value="6"/>
</dbReference>
<keyword evidence="13 20" id="KW-1133">Transmembrane helix</keyword>
<evidence type="ECO:0000256" key="17">
    <source>
        <dbReference type="ARBA" id="ARBA00048679"/>
    </source>
</evidence>
<dbReference type="Gene3D" id="1.10.510.10">
    <property type="entry name" value="Transferase(Phosphotransferase) domain 1"/>
    <property type="match status" value="1"/>
</dbReference>
<dbReference type="InterPro" id="IPR032675">
    <property type="entry name" value="LRR_dom_sf"/>
</dbReference>
<keyword evidence="12 18" id="KW-0067">ATP-binding</keyword>
<dbReference type="EC" id="2.7.11.1" evidence="3"/>
<keyword evidence="4" id="KW-0723">Serine/threonine-protein kinase</keyword>
<dbReference type="InterPro" id="IPR011009">
    <property type="entry name" value="Kinase-like_dom_sf"/>
</dbReference>
<dbReference type="Pfam" id="PF23598">
    <property type="entry name" value="LRR_14"/>
    <property type="match status" value="1"/>
</dbReference>
<evidence type="ECO:0000256" key="8">
    <source>
        <dbReference type="ARBA" id="ARBA00022729"/>
    </source>
</evidence>
<organism evidence="22 23">
    <name type="scientific">Oldenlandia corymbosa var. corymbosa</name>
    <dbReference type="NCBI Taxonomy" id="529605"/>
    <lineage>
        <taxon>Eukaryota</taxon>
        <taxon>Viridiplantae</taxon>
        <taxon>Streptophyta</taxon>
        <taxon>Embryophyta</taxon>
        <taxon>Tracheophyta</taxon>
        <taxon>Spermatophyta</taxon>
        <taxon>Magnoliopsida</taxon>
        <taxon>eudicotyledons</taxon>
        <taxon>Gunneridae</taxon>
        <taxon>Pentapetalae</taxon>
        <taxon>asterids</taxon>
        <taxon>lamiids</taxon>
        <taxon>Gentianales</taxon>
        <taxon>Rubiaceae</taxon>
        <taxon>Rubioideae</taxon>
        <taxon>Spermacoceae</taxon>
        <taxon>Hedyotis-Oldenlandia complex</taxon>
        <taxon>Oldenlandia</taxon>
    </lineage>
</organism>
<comment type="subcellular location">
    <subcellularLocation>
        <location evidence="1">Membrane</location>
        <topology evidence="1">Single-pass membrane protein</topology>
    </subcellularLocation>
</comment>
<keyword evidence="23" id="KW-1185">Reference proteome</keyword>
<keyword evidence="5" id="KW-0433">Leucine-rich repeat</keyword>
<evidence type="ECO:0000256" key="7">
    <source>
        <dbReference type="ARBA" id="ARBA00022692"/>
    </source>
</evidence>
<keyword evidence="10 18" id="KW-0547">Nucleotide-binding</keyword>
<dbReference type="PROSITE" id="PS00108">
    <property type="entry name" value="PROTEIN_KINASE_ST"/>
    <property type="match status" value="1"/>
</dbReference>
<evidence type="ECO:0000256" key="15">
    <source>
        <dbReference type="ARBA" id="ARBA00023180"/>
    </source>
</evidence>
<evidence type="ECO:0000256" key="3">
    <source>
        <dbReference type="ARBA" id="ARBA00012513"/>
    </source>
</evidence>
<dbReference type="PROSITE" id="PS51450">
    <property type="entry name" value="LRR"/>
    <property type="match status" value="1"/>
</dbReference>
<evidence type="ECO:0000256" key="6">
    <source>
        <dbReference type="ARBA" id="ARBA00022679"/>
    </source>
</evidence>
<feature type="transmembrane region" description="Helical" evidence="20">
    <location>
        <begin position="1087"/>
        <end position="1109"/>
    </location>
</feature>
<dbReference type="FunFam" id="3.80.10.10:FF:000041">
    <property type="entry name" value="LRR receptor-like serine/threonine-protein kinase ERECTA"/>
    <property type="match status" value="2"/>
</dbReference>
<keyword evidence="9" id="KW-0677">Repeat</keyword>
<evidence type="ECO:0000256" key="14">
    <source>
        <dbReference type="ARBA" id="ARBA00023136"/>
    </source>
</evidence>
<dbReference type="EMBL" id="OX459124">
    <property type="protein sequence ID" value="CAI9111766.1"/>
    <property type="molecule type" value="Genomic_DNA"/>
</dbReference>
<keyword evidence="14 20" id="KW-0472">Membrane</keyword>
<dbReference type="GO" id="GO:0005524">
    <property type="term" value="F:ATP binding"/>
    <property type="evidence" value="ECO:0007669"/>
    <property type="project" value="UniProtKB-UniRule"/>
</dbReference>
<dbReference type="InterPro" id="IPR000719">
    <property type="entry name" value="Prot_kinase_dom"/>
</dbReference>
<feature type="binding site" evidence="18">
    <location>
        <position position="1174"/>
    </location>
    <ligand>
        <name>ATP</name>
        <dbReference type="ChEBI" id="CHEBI:30616"/>
    </ligand>
</feature>
<dbReference type="FunFam" id="3.80.10.10:FF:000627">
    <property type="entry name" value="Probable leucine-rich repeat receptor-like protein kinase At2g33170"/>
    <property type="match status" value="1"/>
</dbReference>
<dbReference type="InterPro" id="IPR055414">
    <property type="entry name" value="LRR_R13L4/SHOC2-like"/>
</dbReference>
<accession>A0AAV1DXC2</accession>
<evidence type="ECO:0000256" key="5">
    <source>
        <dbReference type="ARBA" id="ARBA00022614"/>
    </source>
</evidence>
<evidence type="ECO:0000256" key="9">
    <source>
        <dbReference type="ARBA" id="ARBA00022737"/>
    </source>
</evidence>
<dbReference type="GO" id="GO:0051707">
    <property type="term" value="P:response to other organism"/>
    <property type="evidence" value="ECO:0007669"/>
    <property type="project" value="UniProtKB-ARBA"/>
</dbReference>
<proteinExistence type="inferred from homology"/>
<feature type="compositionally biased region" description="Acidic residues" evidence="19">
    <location>
        <begin position="102"/>
        <end position="116"/>
    </location>
</feature>
<evidence type="ECO:0000256" key="12">
    <source>
        <dbReference type="ARBA" id="ARBA00022840"/>
    </source>
</evidence>
<name>A0AAV1DXC2_OLDCO</name>
<evidence type="ECO:0000256" key="18">
    <source>
        <dbReference type="PROSITE-ProRule" id="PRU10141"/>
    </source>
</evidence>
<evidence type="ECO:0000259" key="21">
    <source>
        <dbReference type="PROSITE" id="PS50011"/>
    </source>
</evidence>
<keyword evidence="15" id="KW-0325">Glycoprotein</keyword>
<evidence type="ECO:0000256" key="13">
    <source>
        <dbReference type="ARBA" id="ARBA00022989"/>
    </source>
</evidence>
<evidence type="ECO:0000313" key="23">
    <source>
        <dbReference type="Proteomes" id="UP001161247"/>
    </source>
</evidence>
<dbReference type="PROSITE" id="PS00107">
    <property type="entry name" value="PROTEIN_KINASE_ATP"/>
    <property type="match status" value="1"/>
</dbReference>
<evidence type="ECO:0000256" key="1">
    <source>
        <dbReference type="ARBA" id="ARBA00004167"/>
    </source>
</evidence>
<evidence type="ECO:0000256" key="4">
    <source>
        <dbReference type="ARBA" id="ARBA00022527"/>
    </source>
</evidence>
<dbReference type="PANTHER" id="PTHR48056">
    <property type="entry name" value="LRR RECEPTOR-LIKE SERINE/THREONINE-PROTEIN KINASE-RELATED"/>
    <property type="match status" value="1"/>
</dbReference>
<comment type="catalytic activity">
    <reaction evidence="17">
        <text>L-seryl-[protein] + ATP = O-phospho-L-seryl-[protein] + ADP + H(+)</text>
        <dbReference type="Rhea" id="RHEA:17989"/>
        <dbReference type="Rhea" id="RHEA-COMP:9863"/>
        <dbReference type="Rhea" id="RHEA-COMP:11604"/>
        <dbReference type="ChEBI" id="CHEBI:15378"/>
        <dbReference type="ChEBI" id="CHEBI:29999"/>
        <dbReference type="ChEBI" id="CHEBI:30616"/>
        <dbReference type="ChEBI" id="CHEBI:83421"/>
        <dbReference type="ChEBI" id="CHEBI:456216"/>
        <dbReference type="EC" id="2.7.11.1"/>
    </reaction>
</comment>
<dbReference type="Gene3D" id="3.80.10.10">
    <property type="entry name" value="Ribonuclease Inhibitor"/>
    <property type="match status" value="5"/>
</dbReference>
<dbReference type="SMART" id="SM00365">
    <property type="entry name" value="LRR_SD22"/>
    <property type="match status" value="6"/>
</dbReference>
<dbReference type="SUPFAM" id="SSF52058">
    <property type="entry name" value="L domain-like"/>
    <property type="match status" value="1"/>
</dbReference>
<dbReference type="FunFam" id="3.80.10.10:FF:000317">
    <property type="entry name" value="Inactive leucine-rich repeat receptor-like protein kinase"/>
    <property type="match status" value="1"/>
</dbReference>
<dbReference type="SUPFAM" id="SSF56112">
    <property type="entry name" value="Protein kinase-like (PK-like)"/>
    <property type="match status" value="1"/>
</dbReference>
<dbReference type="Pfam" id="PF00069">
    <property type="entry name" value="Pkinase"/>
    <property type="match status" value="1"/>
</dbReference>
<dbReference type="FunFam" id="1.10.510.10:FF:001023">
    <property type="entry name" value="Os07g0541700 protein"/>
    <property type="match status" value="1"/>
</dbReference>
<dbReference type="Pfam" id="PF08263">
    <property type="entry name" value="LRRNT_2"/>
    <property type="match status" value="1"/>
</dbReference>
<dbReference type="InterPro" id="IPR001611">
    <property type="entry name" value="Leu-rich_rpt"/>
</dbReference>
<evidence type="ECO:0000256" key="16">
    <source>
        <dbReference type="ARBA" id="ARBA00047899"/>
    </source>
</evidence>
<keyword evidence="6" id="KW-0808">Transferase</keyword>
<keyword evidence="11" id="KW-0418">Kinase</keyword>
<dbReference type="GO" id="GO:0006952">
    <property type="term" value="P:defense response"/>
    <property type="evidence" value="ECO:0007669"/>
    <property type="project" value="UniProtKB-ARBA"/>
</dbReference>
<dbReference type="PROSITE" id="PS50011">
    <property type="entry name" value="PROTEIN_KINASE_DOM"/>
    <property type="match status" value="1"/>
</dbReference>
<evidence type="ECO:0000313" key="22">
    <source>
        <dbReference type="EMBL" id="CAI9111766.1"/>
    </source>
</evidence>
<dbReference type="Pfam" id="PF13855">
    <property type="entry name" value="LRR_8"/>
    <property type="match status" value="1"/>
</dbReference>
<dbReference type="GO" id="GO:0033612">
    <property type="term" value="F:receptor serine/threonine kinase binding"/>
    <property type="evidence" value="ECO:0007669"/>
    <property type="project" value="TreeGrafter"/>
</dbReference>
<dbReference type="GO" id="GO:0016020">
    <property type="term" value="C:membrane"/>
    <property type="evidence" value="ECO:0007669"/>
    <property type="project" value="UniProtKB-SubCell"/>
</dbReference>
<evidence type="ECO:0000256" key="19">
    <source>
        <dbReference type="SAM" id="MobiDB-lite"/>
    </source>
</evidence>
<feature type="domain" description="Protein kinase" evidence="21">
    <location>
        <begin position="1146"/>
        <end position="1320"/>
    </location>
</feature>
<reference evidence="22" key="1">
    <citation type="submission" date="2023-03" db="EMBL/GenBank/DDBJ databases">
        <authorList>
            <person name="Julca I."/>
        </authorList>
    </citation>
    <scope>NUCLEOTIDE SEQUENCE</scope>
</reference>